<gene>
    <name evidence="2" type="ORF">SAMN00777080_4746</name>
</gene>
<accession>A0A1W2HB22</accession>
<keyword evidence="1" id="KW-0812">Transmembrane</keyword>
<name>A0A1W2HB22_9BACT</name>
<keyword evidence="1" id="KW-1133">Transmembrane helix</keyword>
<dbReference type="AlphaFoldDB" id="A0A1W2HB22"/>
<keyword evidence="1" id="KW-0472">Membrane</keyword>
<dbReference type="STRING" id="758820.SAMN00777080_4746"/>
<dbReference type="OrthoDB" id="1433719at2"/>
<evidence type="ECO:0000256" key="1">
    <source>
        <dbReference type="SAM" id="Phobius"/>
    </source>
</evidence>
<evidence type="ECO:0000313" key="3">
    <source>
        <dbReference type="Proteomes" id="UP000192333"/>
    </source>
</evidence>
<organism evidence="2 3">
    <name type="scientific">Aquiflexum balticum DSM 16537</name>
    <dbReference type="NCBI Taxonomy" id="758820"/>
    <lineage>
        <taxon>Bacteria</taxon>
        <taxon>Pseudomonadati</taxon>
        <taxon>Bacteroidota</taxon>
        <taxon>Cytophagia</taxon>
        <taxon>Cytophagales</taxon>
        <taxon>Cyclobacteriaceae</taxon>
        <taxon>Aquiflexum</taxon>
    </lineage>
</organism>
<proteinExistence type="predicted"/>
<dbReference type="EMBL" id="LT838813">
    <property type="protein sequence ID" value="SMD46067.1"/>
    <property type="molecule type" value="Genomic_DNA"/>
</dbReference>
<feature type="transmembrane region" description="Helical" evidence="1">
    <location>
        <begin position="7"/>
        <end position="25"/>
    </location>
</feature>
<sequence>MKKFIAKCLIFSIVLIFSFIGFFLFEQGDVDPFYQKLRGYEKSSLIIGTSKAAQGILPSVMDERLNLSESNSLHNFSFTVYHSPFGQTYLDRIREKLRGNDKGIFIVTVDPWSISSDWDTIQNKEIFQEKETFMGKLHSMNGWINLEYCLHYFSAQYIEILLKKFSTTNSKLHKDGWFEVNIAMDLDQVENRINDKVLEYDKLADSYRFSKIRFDYLVKTIEYLKSQGKVYLVRMPVHQRLLEIENELVPNFNNILNPVIQSNQIPYLDLTPKNHAYRYTDGNHLFKEDARTVSGQIAEWISATN</sequence>
<reference evidence="3" key="1">
    <citation type="submission" date="2017-04" db="EMBL/GenBank/DDBJ databases">
        <authorList>
            <person name="Varghese N."/>
            <person name="Submissions S."/>
        </authorList>
    </citation>
    <scope>NUCLEOTIDE SEQUENCE [LARGE SCALE GENOMIC DNA]</scope>
    <source>
        <strain evidence="3">DSM 16537</strain>
    </source>
</reference>
<keyword evidence="3" id="KW-1185">Reference proteome</keyword>
<dbReference type="Proteomes" id="UP000192333">
    <property type="component" value="Chromosome I"/>
</dbReference>
<evidence type="ECO:0008006" key="4">
    <source>
        <dbReference type="Google" id="ProtNLM"/>
    </source>
</evidence>
<dbReference type="RefSeq" id="WP_084123012.1">
    <property type="nucleotide sequence ID" value="NZ_LT838813.1"/>
</dbReference>
<protein>
    <recommendedName>
        <fullName evidence="4">DUF1574 domain-containing protein</fullName>
    </recommendedName>
</protein>
<evidence type="ECO:0000313" key="2">
    <source>
        <dbReference type="EMBL" id="SMD46067.1"/>
    </source>
</evidence>